<sequence>MPVSARSPPAAGPGSTGPPLTLRGTTRSAPVTDAGTAPEDVCRVPPDPPPVADAVGAPAKTPAITAAAPMPTDRFTHPCVAMTERYRPPPTTAGRRDRMVVKSGRPSRP</sequence>
<comment type="caution">
    <text evidence="2">The sequence shown here is derived from an EMBL/GenBank/DDBJ whole genome shotgun (WGS) entry which is preliminary data.</text>
</comment>
<organism evidence="2 3">
    <name type="scientific">Nostocoides vanveenii</name>
    <dbReference type="NCBI Taxonomy" id="330835"/>
    <lineage>
        <taxon>Bacteria</taxon>
        <taxon>Bacillati</taxon>
        <taxon>Actinomycetota</taxon>
        <taxon>Actinomycetes</taxon>
        <taxon>Micrococcales</taxon>
        <taxon>Intrasporangiaceae</taxon>
        <taxon>Nostocoides</taxon>
    </lineage>
</organism>
<evidence type="ECO:0000256" key="1">
    <source>
        <dbReference type="SAM" id="MobiDB-lite"/>
    </source>
</evidence>
<feature type="compositionally biased region" description="Low complexity" evidence="1">
    <location>
        <begin position="1"/>
        <end position="27"/>
    </location>
</feature>
<keyword evidence="3" id="KW-1185">Reference proteome</keyword>
<reference evidence="2 3" key="1">
    <citation type="journal article" date="2019" name="Int. J. Syst. Evol. Microbiol.">
        <title>The Global Catalogue of Microorganisms (GCM) 10K type strain sequencing project: providing services to taxonomists for standard genome sequencing and annotation.</title>
        <authorList>
            <consortium name="The Broad Institute Genomics Platform"/>
            <consortium name="The Broad Institute Genome Sequencing Center for Infectious Disease"/>
            <person name="Wu L."/>
            <person name="Ma J."/>
        </authorList>
    </citation>
    <scope>NUCLEOTIDE SEQUENCE [LARGE SCALE GENOMIC DNA]</scope>
    <source>
        <strain evidence="2 3">JCM 15591</strain>
    </source>
</reference>
<evidence type="ECO:0000313" key="3">
    <source>
        <dbReference type="Proteomes" id="UP001501475"/>
    </source>
</evidence>
<accession>A0ABN2KID8</accession>
<gene>
    <name evidence="2" type="ORF">GCM10009810_15710</name>
</gene>
<evidence type="ECO:0000313" key="2">
    <source>
        <dbReference type="EMBL" id="GAA1757067.1"/>
    </source>
</evidence>
<name>A0ABN2KID8_9MICO</name>
<protein>
    <submittedName>
        <fullName evidence="2">Uncharacterized protein</fullName>
    </submittedName>
</protein>
<dbReference type="EMBL" id="BAAAPN010000040">
    <property type="protein sequence ID" value="GAA1757067.1"/>
    <property type="molecule type" value="Genomic_DNA"/>
</dbReference>
<feature type="region of interest" description="Disordered" evidence="1">
    <location>
        <begin position="84"/>
        <end position="109"/>
    </location>
</feature>
<proteinExistence type="predicted"/>
<dbReference type="Proteomes" id="UP001501475">
    <property type="component" value="Unassembled WGS sequence"/>
</dbReference>
<feature type="region of interest" description="Disordered" evidence="1">
    <location>
        <begin position="1"/>
        <end position="56"/>
    </location>
</feature>